<dbReference type="Proteomes" id="UP000027265">
    <property type="component" value="Unassembled WGS sequence"/>
</dbReference>
<dbReference type="HOGENOM" id="CLU_2886116_0_0_1"/>
<dbReference type="InParanoid" id="A0A067P7P1"/>
<evidence type="ECO:0000313" key="2">
    <source>
        <dbReference type="Proteomes" id="UP000027265"/>
    </source>
</evidence>
<accession>A0A067P7P1</accession>
<name>A0A067P7P1_9AGAM</name>
<keyword evidence="2" id="KW-1185">Reference proteome</keyword>
<gene>
    <name evidence="1" type="ORF">JAAARDRAFT_74483</name>
</gene>
<proteinExistence type="predicted"/>
<dbReference type="EMBL" id="KL197772">
    <property type="protein sequence ID" value="KDQ49840.1"/>
    <property type="molecule type" value="Genomic_DNA"/>
</dbReference>
<organism evidence="1 2">
    <name type="scientific">Jaapia argillacea MUCL 33604</name>
    <dbReference type="NCBI Taxonomy" id="933084"/>
    <lineage>
        <taxon>Eukaryota</taxon>
        <taxon>Fungi</taxon>
        <taxon>Dikarya</taxon>
        <taxon>Basidiomycota</taxon>
        <taxon>Agaricomycotina</taxon>
        <taxon>Agaricomycetes</taxon>
        <taxon>Agaricomycetidae</taxon>
        <taxon>Jaapiales</taxon>
        <taxon>Jaapiaceae</taxon>
        <taxon>Jaapia</taxon>
    </lineage>
</organism>
<sequence length="63" mass="7195">MCLAMGWMSVRLLSGMDSWKIDERGLKLLLAKSLIGKAGSKTDEAWVEKRARVRSHAHRRLSR</sequence>
<protein>
    <submittedName>
        <fullName evidence="1">Uncharacterized protein</fullName>
    </submittedName>
</protein>
<reference evidence="2" key="1">
    <citation type="journal article" date="2014" name="Proc. Natl. Acad. Sci. U.S.A.">
        <title>Extensive sampling of basidiomycete genomes demonstrates inadequacy of the white-rot/brown-rot paradigm for wood decay fungi.</title>
        <authorList>
            <person name="Riley R."/>
            <person name="Salamov A.A."/>
            <person name="Brown D.W."/>
            <person name="Nagy L.G."/>
            <person name="Floudas D."/>
            <person name="Held B.W."/>
            <person name="Levasseur A."/>
            <person name="Lombard V."/>
            <person name="Morin E."/>
            <person name="Otillar R."/>
            <person name="Lindquist E.A."/>
            <person name="Sun H."/>
            <person name="LaButti K.M."/>
            <person name="Schmutz J."/>
            <person name="Jabbour D."/>
            <person name="Luo H."/>
            <person name="Baker S.E."/>
            <person name="Pisabarro A.G."/>
            <person name="Walton J.D."/>
            <person name="Blanchette R.A."/>
            <person name="Henrissat B."/>
            <person name="Martin F."/>
            <person name="Cullen D."/>
            <person name="Hibbett D.S."/>
            <person name="Grigoriev I.V."/>
        </authorList>
    </citation>
    <scope>NUCLEOTIDE SEQUENCE [LARGE SCALE GENOMIC DNA]</scope>
    <source>
        <strain evidence="2">MUCL 33604</strain>
    </source>
</reference>
<evidence type="ECO:0000313" key="1">
    <source>
        <dbReference type="EMBL" id="KDQ49840.1"/>
    </source>
</evidence>
<dbReference type="AlphaFoldDB" id="A0A067P7P1"/>